<dbReference type="OrthoDB" id="10015795at2759"/>
<dbReference type="PANTHER" id="PTHR46579:SF1">
    <property type="entry name" value="F5_8 TYPE C DOMAIN-CONTAINING PROTEIN"/>
    <property type="match status" value="1"/>
</dbReference>
<dbReference type="InterPro" id="IPR009667">
    <property type="entry name" value="DUF1258"/>
</dbReference>
<dbReference type="PANTHER" id="PTHR46579">
    <property type="entry name" value="F5/8 TYPE C DOMAIN-CONTAINING PROTEIN-RELATED"/>
    <property type="match status" value="1"/>
</dbReference>
<dbReference type="EMBL" id="CAJNOW010013526">
    <property type="protein sequence ID" value="CAF1621795.1"/>
    <property type="molecule type" value="Genomic_DNA"/>
</dbReference>
<proteinExistence type="predicted"/>
<protein>
    <submittedName>
        <fullName evidence="1">Uncharacterized protein</fullName>
    </submittedName>
</protein>
<evidence type="ECO:0000313" key="2">
    <source>
        <dbReference type="Proteomes" id="UP000663834"/>
    </source>
</evidence>
<comment type="caution">
    <text evidence="1">The sequence shown here is derived from an EMBL/GenBank/DDBJ whole genome shotgun (WGS) entry which is preliminary data.</text>
</comment>
<reference evidence="1" key="1">
    <citation type="submission" date="2021-02" db="EMBL/GenBank/DDBJ databases">
        <authorList>
            <person name="Nowell W R."/>
        </authorList>
    </citation>
    <scope>NUCLEOTIDE SEQUENCE</scope>
</reference>
<name>A0A816CIN0_9BILA</name>
<accession>A0A816CIN0</accession>
<evidence type="ECO:0000313" key="1">
    <source>
        <dbReference type="EMBL" id="CAF1621795.1"/>
    </source>
</evidence>
<organism evidence="1 2">
    <name type="scientific">Rotaria magnacalcarata</name>
    <dbReference type="NCBI Taxonomy" id="392030"/>
    <lineage>
        <taxon>Eukaryota</taxon>
        <taxon>Metazoa</taxon>
        <taxon>Spiralia</taxon>
        <taxon>Gnathifera</taxon>
        <taxon>Rotifera</taxon>
        <taxon>Eurotatoria</taxon>
        <taxon>Bdelloidea</taxon>
        <taxon>Philodinida</taxon>
        <taxon>Philodinidae</taxon>
        <taxon>Rotaria</taxon>
    </lineage>
</organism>
<dbReference type="Pfam" id="PF06869">
    <property type="entry name" value="DUF1258"/>
    <property type="match status" value="1"/>
</dbReference>
<dbReference type="AlphaFoldDB" id="A0A816CIN0"/>
<dbReference type="Proteomes" id="UP000663834">
    <property type="component" value="Unassembled WGS sequence"/>
</dbReference>
<sequence length="888" mass="102199">MPSRVTLWRHKKRLKELLSRRIMTSASLFDKNLLDSTSSNISNDNTEEISHQADSLNHFESQSDFSTYNYHSDVQIAENGSQDVLNAYDEQMWLDERVENIIDPWGNVEIEPIFQYPVMEKEFLFADSSQTPTQKEIAAALVLLKIRHRISTKGINDLCKLLKLMKMPNCPINFYRVKRLLLPNASASPSSLTTYICPVCCKASTSSHRCSDVKCTQHKGFRTSPLSYLRFPILQQLREILAHTHVLNFEQQKSVSNIDTMNDIYDAEAYQRIIKEEAGKNFLTLLMNVDGIQVAKSSNLSLWVFTFVINEIKRSERFKLKNVIVGGIASTISKPSRHQMQALLSPIVKELLVLEQGETFKVKCLNENSNVHLKIFLIASCCDKPAQSLVQGISEPIGAFGCGRCELEGKSLGIIYNVLVLMNPITILGKTVAIKPNSKKKIRVFPLVPDHQEQPRLRTSKTYDIFMNKFVKECFRNDTQLRDRLHGHISPCILRDLTYFDVGTSFLSDSLHNIYHGVVKRLLHLWLKKKYKKAQWSICSKLNVVDRYLSSIKYPSTTIRIPRSLSKYEKFKANEARGILLFGFPAFCSVLPLQYARHLLLLVVGVHIAESRQIRRTQIEDIRLLFHRFLKLFPILYTPRHNSQSVHSVHHVAASVAEYGSLSNYSTFNFENVLGLITSTVHSTRRHECEIHNNLKILRSALIEFDRSSFNNSLKRFINIAQSTKRSFLLSSINENQAVHYRQEDLNKNVLVELQHILRQKDLKLFKTCYIFTNRLSVMVYCSSSQKDDSCLSFLLAGKPSIGFIQNIIQVRRRELLLRICKVNIRDQLCLNFDRKKISCPNIFHGDIDIDNNVFIKPEAIIEKIVYTYNKQLKCYVFCRIPNLCESS</sequence>
<gene>
    <name evidence="1" type="ORF">KQP761_LOCUS24765</name>
</gene>